<proteinExistence type="predicted"/>
<dbReference type="Pfam" id="PF00016">
    <property type="entry name" value="RuBisCO_large"/>
    <property type="match status" value="1"/>
</dbReference>
<comment type="caution">
    <text evidence="2">The sequence shown here is derived from an EMBL/GenBank/DDBJ whole genome shotgun (WGS) entry which is preliminary data.</text>
</comment>
<dbReference type="InterPro" id="IPR036376">
    <property type="entry name" value="RuBisCO_lsu_C_sf"/>
</dbReference>
<dbReference type="PANTHER" id="PTHR42704">
    <property type="entry name" value="RIBULOSE BISPHOSPHATE CARBOXYLASE"/>
    <property type="match status" value="1"/>
</dbReference>
<evidence type="ECO:0000313" key="3">
    <source>
        <dbReference type="Proteomes" id="UP000321548"/>
    </source>
</evidence>
<sequence>MSSRLLVTYQLRCTPAEAPARARALAIEQSVEMPPEAIADEALRARVLGRVEAIEPDPQDPALQRAILSLSADTVGDDPVQLLNMLFGNCALQPDVTLVDAQLPESLVEALPGPRFGPAGWRAAIGPSAEGRPLSCTALKPQGLPPDELAQLAYAFARAGIDVIKDDHGIADQAAAPFEKRVSAVQRAVERANREKAAGGDPALAGHRSLYAPHVSGGPERLERQLAMMRDEGVGAVLACPMLIGAGTFTGLLRGRAGVPVMAHPAFAGGRIAPALLLGRLFRLFGADATIFPNWGGRFAFSRGECLAIADAAREPLGRHLPALPVPAGGMRVERCREMLDAFGPDTMLLIGGDLLAAGPAMPARAAAFASALRAARDSGGARAKPASGDPGHPAAA</sequence>
<dbReference type="InterPro" id="IPR036422">
    <property type="entry name" value="RuBisCO_lsu_N_sf"/>
</dbReference>
<keyword evidence="3" id="KW-1185">Reference proteome</keyword>
<dbReference type="OrthoDB" id="9770811at2"/>
<protein>
    <submittedName>
        <fullName evidence="2">Ribulose 1,5-bisphosphate carboxylase</fullName>
    </submittedName>
</protein>
<reference evidence="2 3" key="1">
    <citation type="submission" date="2019-06" db="EMBL/GenBank/DDBJ databases">
        <title>Quisquiliibacterium sp. nov., isolated from a maize field.</title>
        <authorList>
            <person name="Lin S.-Y."/>
            <person name="Tsai C.-F."/>
            <person name="Young C.-C."/>
        </authorList>
    </citation>
    <scope>NUCLEOTIDE SEQUENCE [LARGE SCALE GENOMIC DNA]</scope>
    <source>
        <strain evidence="2 3">CC-CFT501</strain>
    </source>
</reference>
<dbReference type="Proteomes" id="UP000321548">
    <property type="component" value="Unassembled WGS sequence"/>
</dbReference>
<dbReference type="InterPro" id="IPR033966">
    <property type="entry name" value="RuBisCO"/>
</dbReference>
<dbReference type="SFLD" id="SFLDS00014">
    <property type="entry name" value="RuBisCO"/>
    <property type="match status" value="1"/>
</dbReference>
<evidence type="ECO:0000313" key="2">
    <source>
        <dbReference type="EMBL" id="TXL64638.1"/>
    </source>
</evidence>
<dbReference type="RefSeq" id="WP_147704887.1">
    <property type="nucleotide sequence ID" value="NZ_VDUY01000005.1"/>
</dbReference>
<dbReference type="SUPFAM" id="SSF51649">
    <property type="entry name" value="RuBisCo, C-terminal domain"/>
    <property type="match status" value="1"/>
</dbReference>
<dbReference type="SUPFAM" id="SSF54966">
    <property type="entry name" value="RuBisCO, large subunit, small (N-terminal) domain"/>
    <property type="match status" value="1"/>
</dbReference>
<dbReference type="Gene3D" id="3.20.20.110">
    <property type="entry name" value="Ribulose bisphosphate carboxylase, large subunit, C-terminal domain"/>
    <property type="match status" value="1"/>
</dbReference>
<dbReference type="PANTHER" id="PTHR42704:SF17">
    <property type="entry name" value="RIBULOSE BISPHOSPHATE CARBOXYLASE LARGE CHAIN"/>
    <property type="match status" value="1"/>
</dbReference>
<dbReference type="GO" id="GO:0016984">
    <property type="term" value="F:ribulose-bisphosphate carboxylase activity"/>
    <property type="evidence" value="ECO:0007669"/>
    <property type="project" value="InterPro"/>
</dbReference>
<dbReference type="SFLD" id="SFLDG00301">
    <property type="entry name" value="RuBisCO-like_proteins"/>
    <property type="match status" value="1"/>
</dbReference>
<dbReference type="InterPro" id="IPR000685">
    <property type="entry name" value="RuBisCO_lsu_C"/>
</dbReference>
<feature type="domain" description="Ribulose bisphosphate carboxylase large subunit C-terminal" evidence="1">
    <location>
        <begin position="130"/>
        <end position="195"/>
    </location>
</feature>
<gene>
    <name evidence="2" type="ORF">FHP08_12875</name>
</gene>
<name>A0A5C8NU10_9BURK</name>
<dbReference type="GO" id="GO:0000287">
    <property type="term" value="F:magnesium ion binding"/>
    <property type="evidence" value="ECO:0007669"/>
    <property type="project" value="InterPro"/>
</dbReference>
<dbReference type="EMBL" id="VDUY01000005">
    <property type="protein sequence ID" value="TXL64638.1"/>
    <property type="molecule type" value="Genomic_DNA"/>
</dbReference>
<accession>A0A5C8NU10</accession>
<organism evidence="2 3">
    <name type="scientific">Zeimonas arvi</name>
    <dbReference type="NCBI Taxonomy" id="2498847"/>
    <lineage>
        <taxon>Bacteria</taxon>
        <taxon>Pseudomonadati</taxon>
        <taxon>Pseudomonadota</taxon>
        <taxon>Betaproteobacteria</taxon>
        <taxon>Burkholderiales</taxon>
        <taxon>Burkholderiaceae</taxon>
        <taxon>Zeimonas</taxon>
    </lineage>
</organism>
<dbReference type="Gene3D" id="3.30.70.150">
    <property type="entry name" value="RuBisCO large subunit, N-terminal domain"/>
    <property type="match status" value="1"/>
</dbReference>
<dbReference type="GO" id="GO:0015977">
    <property type="term" value="P:carbon fixation"/>
    <property type="evidence" value="ECO:0007669"/>
    <property type="project" value="InterPro"/>
</dbReference>
<evidence type="ECO:0000259" key="1">
    <source>
        <dbReference type="Pfam" id="PF00016"/>
    </source>
</evidence>
<dbReference type="AlphaFoldDB" id="A0A5C8NU10"/>